<reference key="2">
    <citation type="submission" date="2011-10" db="EMBL/GenBank/DDBJ databases">
        <title>The genome and transcriptome sequence of Clonorchis sinensis provide insights into the carcinogenic liver fluke.</title>
        <authorList>
            <person name="Wang X."/>
            <person name="Huang Y."/>
            <person name="Chen W."/>
            <person name="Liu H."/>
            <person name="Guo L."/>
            <person name="Chen Y."/>
            <person name="Luo F."/>
            <person name="Zhou W."/>
            <person name="Sun J."/>
            <person name="Mao Q."/>
            <person name="Liang P."/>
            <person name="Zhou C."/>
            <person name="Tian Y."/>
            <person name="Men J."/>
            <person name="Lv X."/>
            <person name="Huang L."/>
            <person name="Zhou J."/>
            <person name="Hu Y."/>
            <person name="Li R."/>
            <person name="Zhang F."/>
            <person name="Lei H."/>
            <person name="Li X."/>
            <person name="Hu X."/>
            <person name="Liang C."/>
            <person name="Xu J."/>
            <person name="Wu Z."/>
            <person name="Yu X."/>
        </authorList>
    </citation>
    <scope>NUCLEOTIDE SEQUENCE</scope>
    <source>
        <strain>Henan</strain>
    </source>
</reference>
<name>G7Y380_CLOSI</name>
<dbReference type="EMBL" id="DF142838">
    <property type="protein sequence ID" value="GAA47417.1"/>
    <property type="molecule type" value="Genomic_DNA"/>
</dbReference>
<dbReference type="AlphaFoldDB" id="G7Y380"/>
<organism evidence="1 2">
    <name type="scientific">Clonorchis sinensis</name>
    <name type="common">Chinese liver fluke</name>
    <dbReference type="NCBI Taxonomy" id="79923"/>
    <lineage>
        <taxon>Eukaryota</taxon>
        <taxon>Metazoa</taxon>
        <taxon>Spiralia</taxon>
        <taxon>Lophotrochozoa</taxon>
        <taxon>Platyhelminthes</taxon>
        <taxon>Trematoda</taxon>
        <taxon>Digenea</taxon>
        <taxon>Opisthorchiida</taxon>
        <taxon>Opisthorchiata</taxon>
        <taxon>Opisthorchiidae</taxon>
        <taxon>Clonorchis</taxon>
    </lineage>
</organism>
<keyword evidence="2" id="KW-1185">Reference proteome</keyword>
<protein>
    <submittedName>
        <fullName evidence="1">Uncharacterized protein</fullName>
    </submittedName>
</protein>
<gene>
    <name evidence="1" type="ORF">CLF_100331</name>
</gene>
<proteinExistence type="predicted"/>
<accession>G7Y380</accession>
<evidence type="ECO:0000313" key="2">
    <source>
        <dbReference type="Proteomes" id="UP000008909"/>
    </source>
</evidence>
<sequence>MMLIGHDSDSYGTAQCLKHNSVHVPKEKRSIQTVEIPHKAFESLDAHCVEETVRSEADDKRFTLISEMLDKVSQFDGFSLQNGLNNLESPVQKQIGHAFEKLFAKPSFQKPFVLCLKKVAEKSSPTRVSLFTETINECRYRLFISSQLVNWIHKQTTATSKRMPAFFLDNPTLTLKPFEKSDTFVDRRNLPVSLTVKLLTAMSVVMAHICDWITQNTHMVESRKSLGGYPETSDDRIEISHLMFWLIFWIVSLQVTRPSSGRSHRFLRKYGTDHRIDSWSVRQARKLDCRRFITNGDDIVSVLTGRKRRIYQLNPALTMSSRLVMKRLQSNCQARQTDQQSISAPDLGMFRNIARIIVRKNFRLEILIHTGSLLTNEICFTRKPLREGLFVCETVLGNRKMEFQFFTRSTSSSRGYKLWFALSRLRRCCATVYYRNTSWRNITQLKLELTKSRLESATNQAPIDSQ</sequence>
<dbReference type="Proteomes" id="UP000008909">
    <property type="component" value="Unassembled WGS sequence"/>
</dbReference>
<reference evidence="1" key="1">
    <citation type="journal article" date="2011" name="Genome Biol.">
        <title>The draft genome of the carcinogenic human liver fluke Clonorchis sinensis.</title>
        <authorList>
            <person name="Wang X."/>
            <person name="Chen W."/>
            <person name="Huang Y."/>
            <person name="Sun J."/>
            <person name="Men J."/>
            <person name="Liu H."/>
            <person name="Luo F."/>
            <person name="Guo L."/>
            <person name="Lv X."/>
            <person name="Deng C."/>
            <person name="Zhou C."/>
            <person name="Fan Y."/>
            <person name="Li X."/>
            <person name="Huang L."/>
            <person name="Hu Y."/>
            <person name="Liang C."/>
            <person name="Hu X."/>
            <person name="Xu J."/>
            <person name="Yu X."/>
        </authorList>
    </citation>
    <scope>NUCLEOTIDE SEQUENCE [LARGE SCALE GENOMIC DNA]</scope>
    <source>
        <strain evidence="1">Henan</strain>
    </source>
</reference>
<evidence type="ECO:0000313" key="1">
    <source>
        <dbReference type="EMBL" id="GAA47417.1"/>
    </source>
</evidence>